<evidence type="ECO:0008006" key="3">
    <source>
        <dbReference type="Google" id="ProtNLM"/>
    </source>
</evidence>
<sequence length="154" mass="18348">MKDVVKSWLVEEGILKAEVPDENAEWHFLVEFPPNSKQMCDVIKLKHKDIVLVVSGIVLSDDHYKALHSLPEEKKRALIHRWKIDLLFRNAEFRMIPDAENVKQIEFQVPLYLEELTKSELMKALREVFKCKLYIIWSVNYEFEKRKDLDAMYL</sequence>
<name>D2RF01_ARCPA</name>
<keyword evidence="2" id="KW-1185">Reference proteome</keyword>
<dbReference type="EMBL" id="CP001857">
    <property type="protein sequence ID" value="ADB58695.1"/>
    <property type="molecule type" value="Genomic_DNA"/>
</dbReference>
<dbReference type="Proteomes" id="UP000001901">
    <property type="component" value="Chromosome"/>
</dbReference>
<dbReference type="AlphaFoldDB" id="D2RF01"/>
<reference evidence="1 2" key="1">
    <citation type="journal article" date="2010" name="Stand. Genomic Sci.">
        <title>Complete genome sequence of Archaeoglobus profundus type strain (AV18).</title>
        <authorList>
            <person name="von Jan M."/>
            <person name="Lapidus A."/>
            <person name="Del Rio T.G."/>
            <person name="Copeland A."/>
            <person name="Tice H."/>
            <person name="Cheng J.F."/>
            <person name="Lucas S."/>
            <person name="Chen F."/>
            <person name="Nolan M."/>
            <person name="Goodwin L."/>
            <person name="Han C."/>
            <person name="Pitluck S."/>
            <person name="Liolios K."/>
            <person name="Ivanova N."/>
            <person name="Mavromatis K."/>
            <person name="Ovchinnikova G."/>
            <person name="Chertkov O."/>
            <person name="Pati A."/>
            <person name="Chen A."/>
            <person name="Palaniappan K."/>
            <person name="Land M."/>
            <person name="Hauser L."/>
            <person name="Chang Y.J."/>
            <person name="Jeffries C.D."/>
            <person name="Saunders E."/>
            <person name="Brettin T."/>
            <person name="Detter J.C."/>
            <person name="Chain P."/>
            <person name="Eichinger K."/>
            <person name="Huber H."/>
            <person name="Spring S."/>
            <person name="Rohde M."/>
            <person name="Goker M."/>
            <person name="Wirth R."/>
            <person name="Woyke T."/>
            <person name="Bristow J."/>
            <person name="Eisen J.A."/>
            <person name="Markowitz V."/>
            <person name="Hugenholtz P."/>
            <person name="Kyrpides N.C."/>
            <person name="Klenk H.P."/>
        </authorList>
    </citation>
    <scope>NUCLEOTIDE SEQUENCE [LARGE SCALE GENOMIC DNA]</scope>
    <source>
        <strain evidence="2">DSM 5631 / JCM 9629 / NBRC 100127 / Av18</strain>
    </source>
</reference>
<evidence type="ECO:0000313" key="2">
    <source>
        <dbReference type="Proteomes" id="UP000001901"/>
    </source>
</evidence>
<evidence type="ECO:0000313" key="1">
    <source>
        <dbReference type="EMBL" id="ADB58695.1"/>
    </source>
</evidence>
<dbReference type="STRING" id="572546.Arcpr_1649"/>
<accession>D2RF01</accession>
<dbReference type="Gene3D" id="3.30.1460.10">
    <property type="match status" value="1"/>
</dbReference>
<dbReference type="CDD" id="cd17510">
    <property type="entry name" value="T3SC_YbjN-like_2"/>
    <property type="match status" value="1"/>
</dbReference>
<dbReference type="HOGENOM" id="CLU_108779_0_0_2"/>
<dbReference type="InterPro" id="IPR018747">
    <property type="entry name" value="DUF2299"/>
</dbReference>
<gene>
    <name evidence="1" type="ordered locus">Arcpr_1649</name>
</gene>
<dbReference type="Pfam" id="PF10061">
    <property type="entry name" value="DUF2299"/>
    <property type="match status" value="1"/>
</dbReference>
<proteinExistence type="predicted"/>
<dbReference type="OrthoDB" id="49672at2157"/>
<dbReference type="RefSeq" id="WP_012941030.1">
    <property type="nucleotide sequence ID" value="NC_013741.1"/>
</dbReference>
<dbReference type="KEGG" id="apo:Arcpr_1649"/>
<organism evidence="1 2">
    <name type="scientific">Archaeoglobus profundus (strain DSM 5631 / JCM 9629 / NBRC 100127 / Av18)</name>
    <dbReference type="NCBI Taxonomy" id="572546"/>
    <lineage>
        <taxon>Archaea</taxon>
        <taxon>Methanobacteriati</taxon>
        <taxon>Methanobacteriota</taxon>
        <taxon>Archaeoglobi</taxon>
        <taxon>Archaeoglobales</taxon>
        <taxon>Archaeoglobaceae</taxon>
        <taxon>Archaeoglobus</taxon>
    </lineage>
</organism>
<protein>
    <recommendedName>
        <fullName evidence="3">DUF2299 domain-containing protein</fullName>
    </recommendedName>
</protein>
<dbReference type="PaxDb" id="572546-Arcpr_1649"/>
<dbReference type="eggNOG" id="arCOG01713">
    <property type="taxonomic scope" value="Archaea"/>
</dbReference>
<dbReference type="GeneID" id="8740342"/>